<protein>
    <submittedName>
        <fullName evidence="1">Cell division protein FtsK</fullName>
    </submittedName>
</protein>
<reference evidence="1 2" key="1">
    <citation type="submission" date="2019-03" db="EMBL/GenBank/DDBJ databases">
        <title>Draft genome sequences of novel Actinobacteria.</title>
        <authorList>
            <person name="Sahin N."/>
            <person name="Ay H."/>
            <person name="Saygin H."/>
        </authorList>
    </citation>
    <scope>NUCLEOTIDE SEQUENCE [LARGE SCALE GENOMIC DNA]</scope>
    <source>
        <strain evidence="1 2">JCM 13523</strain>
    </source>
</reference>
<name>A0A4R4Z6G7_9ACTN</name>
<dbReference type="RefSeq" id="WP_132172551.1">
    <property type="nucleotide sequence ID" value="NZ_SMKX01000098.1"/>
</dbReference>
<dbReference type="AlphaFoldDB" id="A0A4R4Z6G7"/>
<organism evidence="1 2">
    <name type="scientific">Kribbella antibiotica</name>
    <dbReference type="NCBI Taxonomy" id="190195"/>
    <lineage>
        <taxon>Bacteria</taxon>
        <taxon>Bacillati</taxon>
        <taxon>Actinomycetota</taxon>
        <taxon>Actinomycetes</taxon>
        <taxon>Propionibacteriales</taxon>
        <taxon>Kribbellaceae</taxon>
        <taxon>Kribbella</taxon>
    </lineage>
</organism>
<evidence type="ECO:0000313" key="2">
    <source>
        <dbReference type="Proteomes" id="UP000295124"/>
    </source>
</evidence>
<evidence type="ECO:0000313" key="1">
    <source>
        <dbReference type="EMBL" id="TDD53758.1"/>
    </source>
</evidence>
<proteinExistence type="predicted"/>
<keyword evidence="2" id="KW-1185">Reference proteome</keyword>
<gene>
    <name evidence="1" type="ORF">E1263_27755</name>
</gene>
<keyword evidence="1" id="KW-0132">Cell division</keyword>
<keyword evidence="1" id="KW-0131">Cell cycle</keyword>
<sequence>MPNEPLRLSRRVALQSTAIATGAVLMSGVLAGCKDDQAGSGTPGAVDPGSGKTVPENTPTVDPAVVAALSSAAGVVSSLAAQYTLVGTKYPALKPKLAAAAKFHAGHLAKLQETAGVTVPKAPPVPGTGSASGALASLAQQEKAASIAHAAAAAKVSGPAARLLAMIAASEVQLGSTLVPTKKAASS</sequence>
<dbReference type="PROSITE" id="PS51257">
    <property type="entry name" value="PROKAR_LIPOPROTEIN"/>
    <property type="match status" value="1"/>
</dbReference>
<dbReference type="InterPro" id="IPR006311">
    <property type="entry name" value="TAT_signal"/>
</dbReference>
<dbReference type="OrthoDB" id="3828180at2"/>
<accession>A0A4R4Z6G7</accession>
<comment type="caution">
    <text evidence="1">The sequence shown here is derived from an EMBL/GenBank/DDBJ whole genome shotgun (WGS) entry which is preliminary data.</text>
</comment>
<dbReference type="GO" id="GO:0051301">
    <property type="term" value="P:cell division"/>
    <property type="evidence" value="ECO:0007669"/>
    <property type="project" value="UniProtKB-KW"/>
</dbReference>
<dbReference type="Proteomes" id="UP000295124">
    <property type="component" value="Unassembled WGS sequence"/>
</dbReference>
<dbReference type="EMBL" id="SMKX01000098">
    <property type="protein sequence ID" value="TDD53758.1"/>
    <property type="molecule type" value="Genomic_DNA"/>
</dbReference>
<dbReference type="PROSITE" id="PS51318">
    <property type="entry name" value="TAT"/>
    <property type="match status" value="1"/>
</dbReference>